<dbReference type="GeneID" id="5888996"/>
<dbReference type="OMA" id="TRATHAC"/>
<dbReference type="AlphaFoldDB" id="A9USX4"/>
<gene>
    <name evidence="3" type="ORF">MONBRDRAFT_6133</name>
</gene>
<name>A9USX4_MONBE</name>
<dbReference type="SUPFAM" id="SSF47336">
    <property type="entry name" value="ACP-like"/>
    <property type="match status" value="1"/>
</dbReference>
<dbReference type="STRING" id="81824.A9USX4"/>
<dbReference type="Proteomes" id="UP000001357">
    <property type="component" value="Unassembled WGS sequence"/>
</dbReference>
<keyword evidence="1" id="KW-0040">ANK repeat</keyword>
<dbReference type="InterPro" id="IPR020845">
    <property type="entry name" value="AMP-binding_CS"/>
</dbReference>
<accession>A9USX4</accession>
<dbReference type="InParanoid" id="A9USX4"/>
<dbReference type="InterPro" id="IPR036736">
    <property type="entry name" value="ACP-like_sf"/>
</dbReference>
<dbReference type="InterPro" id="IPR000873">
    <property type="entry name" value="AMP-dep_synth/lig_dom"/>
</dbReference>
<dbReference type="Pfam" id="PF00501">
    <property type="entry name" value="AMP-binding"/>
    <property type="match status" value="1"/>
</dbReference>
<feature type="repeat" description="ANK" evidence="1">
    <location>
        <begin position="580"/>
        <end position="612"/>
    </location>
</feature>
<evidence type="ECO:0000259" key="2">
    <source>
        <dbReference type="Pfam" id="PF00501"/>
    </source>
</evidence>
<dbReference type="PANTHER" id="PTHR45398">
    <property type="match status" value="1"/>
</dbReference>
<dbReference type="KEGG" id="mbr:MONBRDRAFT_6133"/>
<proteinExistence type="predicted"/>
<reference evidence="3 4" key="1">
    <citation type="journal article" date="2008" name="Nature">
        <title>The genome of the choanoflagellate Monosiga brevicollis and the origin of metazoans.</title>
        <authorList>
            <consortium name="JGI Sequencing"/>
            <person name="King N."/>
            <person name="Westbrook M.J."/>
            <person name="Young S.L."/>
            <person name="Kuo A."/>
            <person name="Abedin M."/>
            <person name="Chapman J."/>
            <person name="Fairclough S."/>
            <person name="Hellsten U."/>
            <person name="Isogai Y."/>
            <person name="Letunic I."/>
            <person name="Marr M."/>
            <person name="Pincus D."/>
            <person name="Putnam N."/>
            <person name="Rokas A."/>
            <person name="Wright K.J."/>
            <person name="Zuzow R."/>
            <person name="Dirks W."/>
            <person name="Good M."/>
            <person name="Goodstein D."/>
            <person name="Lemons D."/>
            <person name="Li W."/>
            <person name="Lyons J.B."/>
            <person name="Morris A."/>
            <person name="Nichols S."/>
            <person name="Richter D.J."/>
            <person name="Salamov A."/>
            <person name="Bork P."/>
            <person name="Lim W.A."/>
            <person name="Manning G."/>
            <person name="Miller W.T."/>
            <person name="McGinnis W."/>
            <person name="Shapiro H."/>
            <person name="Tjian R."/>
            <person name="Grigoriev I.V."/>
            <person name="Rokhsar D."/>
        </authorList>
    </citation>
    <scope>NUCLEOTIDE SEQUENCE [LARGE SCALE GENOMIC DNA]</scope>
    <source>
        <strain evidence="4">MX1 / ATCC 50154</strain>
    </source>
</reference>
<dbReference type="SUPFAM" id="SSF48403">
    <property type="entry name" value="Ankyrin repeat"/>
    <property type="match status" value="1"/>
</dbReference>
<dbReference type="InterPro" id="IPR036770">
    <property type="entry name" value="Ankyrin_rpt-contain_sf"/>
</dbReference>
<dbReference type="InterPro" id="IPR002110">
    <property type="entry name" value="Ankyrin_rpt"/>
</dbReference>
<keyword evidence="4" id="KW-1185">Reference proteome</keyword>
<organism evidence="3 4">
    <name type="scientific">Monosiga brevicollis</name>
    <name type="common">Choanoflagellate</name>
    <dbReference type="NCBI Taxonomy" id="81824"/>
    <lineage>
        <taxon>Eukaryota</taxon>
        <taxon>Choanoflagellata</taxon>
        <taxon>Craspedida</taxon>
        <taxon>Salpingoecidae</taxon>
        <taxon>Monosiga</taxon>
    </lineage>
</organism>
<dbReference type="Gene3D" id="1.25.40.20">
    <property type="entry name" value="Ankyrin repeat-containing domain"/>
    <property type="match status" value="1"/>
</dbReference>
<dbReference type="Gene3D" id="3.30.300.30">
    <property type="match status" value="1"/>
</dbReference>
<dbReference type="Gene3D" id="3.40.50.12780">
    <property type="entry name" value="N-terminal domain of ligase-like"/>
    <property type="match status" value="1"/>
</dbReference>
<dbReference type="eggNOG" id="KOG1178">
    <property type="taxonomic scope" value="Eukaryota"/>
</dbReference>
<dbReference type="PROSITE" id="PS00455">
    <property type="entry name" value="AMP_BINDING"/>
    <property type="match status" value="1"/>
</dbReference>
<evidence type="ECO:0000256" key="1">
    <source>
        <dbReference type="PROSITE-ProRule" id="PRU00023"/>
    </source>
</evidence>
<dbReference type="InterPro" id="IPR042099">
    <property type="entry name" value="ANL_N_sf"/>
</dbReference>
<dbReference type="Gene3D" id="1.10.1200.10">
    <property type="entry name" value="ACP-like"/>
    <property type="match status" value="1"/>
</dbReference>
<dbReference type="InterPro" id="IPR045851">
    <property type="entry name" value="AMP-bd_C_sf"/>
</dbReference>
<feature type="domain" description="AMP-dependent synthetase/ligase" evidence="2">
    <location>
        <begin position="102"/>
        <end position="321"/>
    </location>
</feature>
<evidence type="ECO:0000313" key="4">
    <source>
        <dbReference type="Proteomes" id="UP000001357"/>
    </source>
</evidence>
<dbReference type="PROSITE" id="PS50088">
    <property type="entry name" value="ANK_REPEAT"/>
    <property type="match status" value="1"/>
</dbReference>
<dbReference type="PROSITE" id="PS50297">
    <property type="entry name" value="ANK_REP_REGION"/>
    <property type="match status" value="1"/>
</dbReference>
<evidence type="ECO:0000313" key="3">
    <source>
        <dbReference type="EMBL" id="EDQ91142.1"/>
    </source>
</evidence>
<dbReference type="SUPFAM" id="SSF56801">
    <property type="entry name" value="Acetyl-CoA synthetase-like"/>
    <property type="match status" value="1"/>
</dbReference>
<dbReference type="EMBL" id="CH991545">
    <property type="protein sequence ID" value="EDQ91142.1"/>
    <property type="molecule type" value="Genomic_DNA"/>
</dbReference>
<protein>
    <recommendedName>
        <fullName evidence="2">AMP-dependent synthetase/ligase domain-containing protein</fullName>
    </recommendedName>
</protein>
<dbReference type="PANTHER" id="PTHR45398:SF1">
    <property type="entry name" value="ENZYME, PUTATIVE (JCVI)-RELATED"/>
    <property type="match status" value="1"/>
</dbReference>
<sequence length="649" mass="70997">MSDWTEVDINMETFRVERIDLKTENDVSAVESFPQLLQELMLLLRSMSDVTCIGLDLSSTPHLVAGVAACFELAVPYVIVSGMPSQRREYILQQIASHTLEWHAGETAWSLTPRPEVPDISLPPNTCHVYYTSGSTGRPKGVVTSRLNMLEYIRGHARLHGYHATSRVLLVSAPLFDPFVGEILTARHVGATLLVARDTAAMLGQLAAVCQHQRFSHVCSTPAVWGTVDSALQDPECTIMLGGERMPASLQARWCTYRLFNIYGTTECTVYQFSCRLHDATRAGSIGQPYPGVLYRIKSENQALSDPSEGELVLGGTLVAQYLDHDGGFFTEEDGSRWYSTGDVVCRSVDCHLDLLGRLDDQPVLNSWLALHLPPAFLASTIVFISDWPLTATGKRDKAQLRASVAAAQADAQKGSQPARELTPVEGYIGDIWAMLLGTPCTRPDFDFWVSGGDSLGAMRLVTRLRKEVAPDSQPERMALGLFEGPFDPQAVLKYRTLERYAAFFEQALRDAGLEWSVAETDSLTPNNLHNSACPLQHVLDRAASHTQGHLVLPLLFRLQALDCDAQLFDVNGSVSRHARKQSPLHAATLTGNALLVQQLLSAGAKVNLPNANNVMPAHLAAQTGAAVLETLLVRALLGVEQVAMHDPT</sequence>
<dbReference type="RefSeq" id="XP_001743564.1">
    <property type="nucleotide sequence ID" value="XM_001743512.1"/>
</dbReference>